<comment type="similarity">
    <text evidence="1 3">Belongs to the thiolase-like superfamily. Beta-ketoacyl-ACP synthases family.</text>
</comment>
<gene>
    <name evidence="5" type="ORF">N783_10885</name>
</gene>
<dbReference type="EMBL" id="AVPF01000003">
    <property type="protein sequence ID" value="KGX91252.1"/>
    <property type="molecule type" value="Genomic_DNA"/>
</dbReference>
<sequence length="391" mass="42138">MGRTVVTGMGIQAPQIQSTNDFEHVLEKGVCTHSILHDHGPNHSSIVAGQITQEPLNERAYKRYPRSSRLAMAAADEALRQADIKNINPSRIAVIMGTSLGSLLEIEQNCDAAKDFRKFPCHGVVLADSHTLSSSVAMYTGAKGHVHTITTGCASSSDAILMGKLLLDSNQADVCIVGGADASLGQWSTYGFAKLRSIAQNTDPRHTGVPFSNEHHGFVMSEGAGIITLEREDHANQRGAIIHGIVENVYSNNEALPMLKADETGESMLEALNGVLQNHQPSYVNSQALGLQTNDNVEKIVHHKLFGNSIPITSIKGMTGHIFGSMGVIQVISSLISFNKNFIPPTINTNGKGYEDLPIVYEPKYQPVTSVAITTHGNGGNNTCLLMKKYE</sequence>
<protein>
    <recommendedName>
        <fullName evidence="4">Ketosynthase family 3 (KS3) domain-containing protein</fullName>
    </recommendedName>
</protein>
<dbReference type="PROSITE" id="PS00606">
    <property type="entry name" value="KS3_1"/>
    <property type="match status" value="1"/>
</dbReference>
<dbReference type="STRING" id="1385511.GCA_000425225_00842"/>
<dbReference type="PANTHER" id="PTHR11712">
    <property type="entry name" value="POLYKETIDE SYNTHASE-RELATED"/>
    <property type="match status" value="1"/>
</dbReference>
<proteinExistence type="inferred from homology"/>
<dbReference type="RefSeq" id="WP_027445425.1">
    <property type="nucleotide sequence ID" value="NZ_AULJ01000008.1"/>
</dbReference>
<dbReference type="InterPro" id="IPR018201">
    <property type="entry name" value="Ketoacyl_synth_AS"/>
</dbReference>
<evidence type="ECO:0000313" key="5">
    <source>
        <dbReference type="EMBL" id="KGX91252.1"/>
    </source>
</evidence>
<reference evidence="5 6" key="1">
    <citation type="submission" date="2013-08" db="EMBL/GenBank/DDBJ databases">
        <authorList>
            <person name="Huang J."/>
            <person name="Wang G."/>
        </authorList>
    </citation>
    <scope>NUCLEOTIDE SEQUENCE [LARGE SCALE GENOMIC DNA]</scope>
    <source>
        <strain evidence="5 6">BH030004</strain>
    </source>
</reference>
<dbReference type="GO" id="GO:0004315">
    <property type="term" value="F:3-oxoacyl-[acyl-carrier-protein] synthase activity"/>
    <property type="evidence" value="ECO:0007669"/>
    <property type="project" value="InterPro"/>
</dbReference>
<dbReference type="InterPro" id="IPR020841">
    <property type="entry name" value="PKS_Beta-ketoAc_synthase_dom"/>
</dbReference>
<keyword evidence="2 3" id="KW-0808">Transferase</keyword>
<organism evidence="5 6">
    <name type="scientific">Pontibacillus marinus BH030004 = DSM 16465</name>
    <dbReference type="NCBI Taxonomy" id="1385511"/>
    <lineage>
        <taxon>Bacteria</taxon>
        <taxon>Bacillati</taxon>
        <taxon>Bacillota</taxon>
        <taxon>Bacilli</taxon>
        <taxon>Bacillales</taxon>
        <taxon>Bacillaceae</taxon>
        <taxon>Pontibacillus</taxon>
    </lineage>
</organism>
<evidence type="ECO:0000259" key="4">
    <source>
        <dbReference type="PROSITE" id="PS52004"/>
    </source>
</evidence>
<evidence type="ECO:0000256" key="3">
    <source>
        <dbReference type="RuleBase" id="RU003694"/>
    </source>
</evidence>
<keyword evidence="6" id="KW-1185">Reference proteome</keyword>
<feature type="domain" description="Ketosynthase family 3 (KS3)" evidence="4">
    <location>
        <begin position="1"/>
        <end position="389"/>
    </location>
</feature>
<dbReference type="SMART" id="SM00825">
    <property type="entry name" value="PKS_KS"/>
    <property type="match status" value="1"/>
</dbReference>
<name>A0A0A5I5Z6_9BACI</name>
<dbReference type="eggNOG" id="COG0304">
    <property type="taxonomic scope" value="Bacteria"/>
</dbReference>
<comment type="caution">
    <text evidence="5">The sequence shown here is derived from an EMBL/GenBank/DDBJ whole genome shotgun (WGS) entry which is preliminary data.</text>
</comment>
<dbReference type="Proteomes" id="UP000030403">
    <property type="component" value="Unassembled WGS sequence"/>
</dbReference>
<dbReference type="InterPro" id="IPR014031">
    <property type="entry name" value="Ketoacyl_synth_C"/>
</dbReference>
<evidence type="ECO:0000256" key="2">
    <source>
        <dbReference type="ARBA" id="ARBA00022679"/>
    </source>
</evidence>
<dbReference type="GO" id="GO:0006633">
    <property type="term" value="P:fatty acid biosynthetic process"/>
    <property type="evidence" value="ECO:0007669"/>
    <property type="project" value="InterPro"/>
</dbReference>
<dbReference type="Pfam" id="PF02801">
    <property type="entry name" value="Ketoacyl-synt_C"/>
    <property type="match status" value="1"/>
</dbReference>
<dbReference type="PROSITE" id="PS52004">
    <property type="entry name" value="KS3_2"/>
    <property type="match status" value="1"/>
</dbReference>
<accession>A0A0A5I5Z6</accession>
<dbReference type="SUPFAM" id="SSF53901">
    <property type="entry name" value="Thiolase-like"/>
    <property type="match status" value="2"/>
</dbReference>
<dbReference type="OrthoDB" id="2773909at2"/>
<evidence type="ECO:0000313" key="6">
    <source>
        <dbReference type="Proteomes" id="UP000030403"/>
    </source>
</evidence>
<dbReference type="AlphaFoldDB" id="A0A0A5I5Z6"/>
<dbReference type="InterPro" id="IPR014030">
    <property type="entry name" value="Ketoacyl_synth_N"/>
</dbReference>
<evidence type="ECO:0000256" key="1">
    <source>
        <dbReference type="ARBA" id="ARBA00008467"/>
    </source>
</evidence>
<dbReference type="InterPro" id="IPR000794">
    <property type="entry name" value="Beta-ketoacyl_synthase"/>
</dbReference>
<dbReference type="Pfam" id="PF00109">
    <property type="entry name" value="ketoacyl-synt"/>
    <property type="match status" value="1"/>
</dbReference>
<dbReference type="GO" id="GO:0005829">
    <property type="term" value="C:cytosol"/>
    <property type="evidence" value="ECO:0007669"/>
    <property type="project" value="TreeGrafter"/>
</dbReference>
<dbReference type="Gene3D" id="3.40.47.10">
    <property type="match status" value="2"/>
</dbReference>
<dbReference type="InterPro" id="IPR016039">
    <property type="entry name" value="Thiolase-like"/>
</dbReference>
<dbReference type="PANTHER" id="PTHR11712:SF336">
    <property type="entry name" value="3-OXOACYL-[ACYL-CARRIER-PROTEIN] SYNTHASE, MITOCHONDRIAL"/>
    <property type="match status" value="1"/>
</dbReference>